<dbReference type="PANTHER" id="PTHR38934">
    <property type="entry name" value="HYPHALLY REGULATED CELL WALL PROTEIN 1"/>
    <property type="match status" value="1"/>
</dbReference>
<reference evidence="5" key="1">
    <citation type="submission" date="2021-01" db="EMBL/GenBank/DDBJ databases">
        <authorList>
            <consortium name="Genoscope - CEA"/>
            <person name="William W."/>
        </authorList>
    </citation>
    <scope>NUCLEOTIDE SEQUENCE</scope>
</reference>
<keyword evidence="6" id="KW-1185">Reference proteome</keyword>
<evidence type="ECO:0000256" key="3">
    <source>
        <dbReference type="ARBA" id="ARBA00023157"/>
    </source>
</evidence>
<evidence type="ECO:0000256" key="2">
    <source>
        <dbReference type="ARBA" id="ARBA00022737"/>
    </source>
</evidence>
<dbReference type="AlphaFoldDB" id="A0A8S1MBC9"/>
<dbReference type="EMBL" id="CAJJDN010000033">
    <property type="protein sequence ID" value="CAD8075035.1"/>
    <property type="molecule type" value="Genomic_DNA"/>
</dbReference>
<comment type="caution">
    <text evidence="5">The sequence shown here is derived from an EMBL/GenBank/DDBJ whole genome shotgun (WGS) entry which is preliminary data.</text>
</comment>
<dbReference type="NCBIfam" id="TIGR02232">
    <property type="entry name" value="myxo_disulf_rpt"/>
    <property type="match status" value="1"/>
</dbReference>
<keyword evidence="1 4" id="KW-0732">Signal</keyword>
<name>A0A8S1MBC9_9CILI</name>
<evidence type="ECO:0000313" key="6">
    <source>
        <dbReference type="Proteomes" id="UP000692954"/>
    </source>
</evidence>
<evidence type="ECO:0000256" key="1">
    <source>
        <dbReference type="ARBA" id="ARBA00022729"/>
    </source>
</evidence>
<dbReference type="OrthoDB" id="28293at2759"/>
<evidence type="ECO:0000313" key="5">
    <source>
        <dbReference type="EMBL" id="CAD8075035.1"/>
    </source>
</evidence>
<keyword evidence="3" id="KW-1015">Disulfide bond</keyword>
<dbReference type="Pfam" id="PF13948">
    <property type="entry name" value="DUF4215"/>
    <property type="match status" value="5"/>
</dbReference>
<feature type="chain" id="PRO_5035822640" description="Insulin-like growth factor binding protein, N-terminal" evidence="4">
    <location>
        <begin position="35"/>
        <end position="675"/>
    </location>
</feature>
<keyword evidence="2" id="KW-0677">Repeat</keyword>
<dbReference type="Proteomes" id="UP000692954">
    <property type="component" value="Unassembled WGS sequence"/>
</dbReference>
<evidence type="ECO:0008006" key="7">
    <source>
        <dbReference type="Google" id="ProtNLM"/>
    </source>
</evidence>
<sequence>MKQESLNLNYHRQTQTNWILIVTVLMLFFQTSQASTLVYENFFGSLTNMTMNWEIFQIESHIVQLTSCGTKNILRIDPCSNYIYNTVIAKSFQLRSHTQIVIQFLFWRFYFQDKNFIIEVDNFDIIQISITVQHVNTLAVIQMKSDWGGWGMSNFQLFIDYIETIYEGCFSQTQGFVKGCSYCVKGECIECQNGWEYNIIQKECNPICGDQKIVYDEECEDDNLKPFDGCYLCKFSCPQDCFNCQFGVCLQCQGGYEWHSIQNQCVSICNDNWQIIENEQCDDGNNIQFDGCYRCQLTCQIECEFCQLGTCVICIDGWHLIDNKCEQICGDSMIALISNENCDDGNNIQNDGCFDCQYECSSGCLSCYNKSICNKCQTNFEVINYQCQPICGDRIVIYEYEDCDDGNDLPYDGCYNCQFQCQQVCYLCQQGICLQPCSEDKQYIDGQCIIPNDDSEEVSIDTCLYQGCLKCSLNLCIQCDSGYILENGICLMCGNGIRQDDEQCDDGNNLNQDGCSNLCIIENLWNCTENDNFFSQCFKITTPFILIQIKPLIISMLPQLIQIQLNQIYPHLYSQIKIHSLLKNQTQINIKLFSFHQLKLIRINLRILVMSYQSIFINLSNSTQGQNSYLMHCYGIKIIYLSIRVNNLFHFKFLKSYPRLKQKLLIIFKLLIMEL</sequence>
<dbReference type="PANTHER" id="PTHR38934:SF6">
    <property type="entry name" value="CHROMOSOME UNDETERMINED SCAFFOLD_176, WHOLE GENOME SHOTGUN SEQUENCE"/>
    <property type="match status" value="1"/>
</dbReference>
<feature type="signal peptide" evidence="4">
    <location>
        <begin position="1"/>
        <end position="34"/>
    </location>
</feature>
<gene>
    <name evidence="5" type="ORF">PSON_ATCC_30995.1.T0330022</name>
</gene>
<proteinExistence type="predicted"/>
<evidence type="ECO:0000256" key="4">
    <source>
        <dbReference type="SAM" id="SignalP"/>
    </source>
</evidence>
<protein>
    <recommendedName>
        <fullName evidence="7">Insulin-like growth factor binding protein, N-terminal</fullName>
    </recommendedName>
</protein>
<accession>A0A8S1MBC9</accession>
<organism evidence="5 6">
    <name type="scientific">Paramecium sonneborni</name>
    <dbReference type="NCBI Taxonomy" id="65129"/>
    <lineage>
        <taxon>Eukaryota</taxon>
        <taxon>Sar</taxon>
        <taxon>Alveolata</taxon>
        <taxon>Ciliophora</taxon>
        <taxon>Intramacronucleata</taxon>
        <taxon>Oligohymenophorea</taxon>
        <taxon>Peniculida</taxon>
        <taxon>Parameciidae</taxon>
        <taxon>Paramecium</taxon>
    </lineage>
</organism>
<dbReference type="InterPro" id="IPR011936">
    <property type="entry name" value="Myxo_disulph_rpt"/>
</dbReference>